<sequence>MNYFTKGWYELCQKTSNHLLLKEERQAEAFSEEYFQELYNEKLTIFLDLHEQVASHLAGCEVAKESYIRHEPFDREKAYQHFHKAFIYNQEHIKKILPKEILKKIADIRVYVLDKASLQVINAVTLFCEDNEKLVSRTINEYKEYYKKALKSFDRNMVENINFHDCTIIDIKQTEQSLSILFDNSGGFKDIDVIQFENYKIIKQDALLQNSWWLYDEIYKTNGKYELHILLQNKNMDLVEFIVSAEYIFFKRNQEK</sequence>
<accession>A0AA47EPQ5</accession>
<dbReference type="Pfam" id="PF13315">
    <property type="entry name" value="DUF4085"/>
    <property type="match status" value="1"/>
</dbReference>
<dbReference type="RefSeq" id="WP_268056046.1">
    <property type="nucleotide sequence ID" value="NZ_CP086239.1"/>
</dbReference>
<reference evidence="1" key="1">
    <citation type="submission" date="2021-11" db="EMBL/GenBank/DDBJ databases">
        <title>Clostridia strains as spoilage organisms.</title>
        <authorList>
            <person name="Wambui J."/>
            <person name="Stevens M.J.A."/>
            <person name="Stephan R."/>
        </authorList>
    </citation>
    <scope>NUCLEOTIDE SEQUENCE</scope>
    <source>
        <strain evidence="1">CF009</strain>
    </source>
</reference>
<dbReference type="InterPro" id="IPR025144">
    <property type="entry name" value="DUF4085"/>
</dbReference>
<organism evidence="1 2">
    <name type="scientific">Clostridium estertheticum</name>
    <dbReference type="NCBI Taxonomy" id="238834"/>
    <lineage>
        <taxon>Bacteria</taxon>
        <taxon>Bacillati</taxon>
        <taxon>Bacillota</taxon>
        <taxon>Clostridia</taxon>
        <taxon>Eubacteriales</taxon>
        <taxon>Clostridiaceae</taxon>
        <taxon>Clostridium</taxon>
    </lineage>
</organism>
<name>A0AA47EPQ5_9CLOT</name>
<gene>
    <name evidence="1" type="ORF">LL038_09675</name>
</gene>
<evidence type="ECO:0000313" key="1">
    <source>
        <dbReference type="EMBL" id="WAG62478.1"/>
    </source>
</evidence>
<proteinExistence type="predicted"/>
<dbReference type="AlphaFoldDB" id="A0AA47EPQ5"/>
<dbReference type="Proteomes" id="UP001164733">
    <property type="component" value="Chromosome"/>
</dbReference>
<protein>
    <submittedName>
        <fullName evidence="1">DUF4085 domain-containing protein</fullName>
    </submittedName>
</protein>
<evidence type="ECO:0000313" key="2">
    <source>
        <dbReference type="Proteomes" id="UP001164733"/>
    </source>
</evidence>
<dbReference type="EMBL" id="CP086239">
    <property type="protein sequence ID" value="WAG62478.1"/>
    <property type="molecule type" value="Genomic_DNA"/>
</dbReference>